<name>A0ABP3G4E8_9ACTN</name>
<gene>
    <name evidence="3" type="ORF">GCM10010151_24940</name>
</gene>
<comment type="caution">
    <text evidence="3">The sequence shown here is derived from an EMBL/GenBank/DDBJ whole genome shotgun (WGS) entry which is preliminary data.</text>
</comment>
<dbReference type="EMBL" id="BAAABM010000016">
    <property type="protein sequence ID" value="GAA0334230.1"/>
    <property type="molecule type" value="Genomic_DNA"/>
</dbReference>
<feature type="domain" description="DUF1980" evidence="2">
    <location>
        <begin position="149"/>
        <end position="239"/>
    </location>
</feature>
<keyword evidence="1" id="KW-1133">Transmembrane helix</keyword>
<evidence type="ECO:0000313" key="4">
    <source>
        <dbReference type="Proteomes" id="UP001501822"/>
    </source>
</evidence>
<evidence type="ECO:0000259" key="2">
    <source>
        <dbReference type="Pfam" id="PF21537"/>
    </source>
</evidence>
<dbReference type="Pfam" id="PF21537">
    <property type="entry name" value="DUF1980_C"/>
    <property type="match status" value="1"/>
</dbReference>
<dbReference type="RefSeq" id="WP_252802713.1">
    <property type="nucleotide sequence ID" value="NZ_BAAABM010000016.1"/>
</dbReference>
<keyword evidence="1" id="KW-0812">Transmembrane</keyword>
<feature type="transmembrane region" description="Helical" evidence="1">
    <location>
        <begin position="39"/>
        <end position="58"/>
    </location>
</feature>
<dbReference type="InterPro" id="IPR048447">
    <property type="entry name" value="DUF1980_C"/>
</dbReference>
<keyword evidence="4" id="KW-1185">Reference proteome</keyword>
<keyword evidence="1" id="KW-0472">Membrane</keyword>
<dbReference type="NCBIfam" id="TIGR03943">
    <property type="entry name" value="TIGR03943 family putative permease subunit"/>
    <property type="match status" value="1"/>
</dbReference>
<accession>A0ABP3G4E8</accession>
<organism evidence="3 4">
    <name type="scientific">Actinoallomurus spadix</name>
    <dbReference type="NCBI Taxonomy" id="79912"/>
    <lineage>
        <taxon>Bacteria</taxon>
        <taxon>Bacillati</taxon>
        <taxon>Actinomycetota</taxon>
        <taxon>Actinomycetes</taxon>
        <taxon>Streptosporangiales</taxon>
        <taxon>Thermomonosporaceae</taxon>
        <taxon>Actinoallomurus</taxon>
    </lineage>
</organism>
<reference evidence="4" key="1">
    <citation type="journal article" date="2019" name="Int. J. Syst. Evol. Microbiol.">
        <title>The Global Catalogue of Microorganisms (GCM) 10K type strain sequencing project: providing services to taxonomists for standard genome sequencing and annotation.</title>
        <authorList>
            <consortium name="The Broad Institute Genomics Platform"/>
            <consortium name="The Broad Institute Genome Sequencing Center for Infectious Disease"/>
            <person name="Wu L."/>
            <person name="Ma J."/>
        </authorList>
    </citation>
    <scope>NUCLEOTIDE SEQUENCE [LARGE SCALE GENOMIC DNA]</scope>
    <source>
        <strain evidence="4">JCM 3146</strain>
    </source>
</reference>
<protein>
    <submittedName>
        <fullName evidence="3">TIGR03943 family protein</fullName>
    </submittedName>
</protein>
<sequence length="240" mass="25766">MRKAAQNVVLLAAGGTLLWITLAGREYLNYVRPGFRIPLIATGAVLCALGGLGIATTWRRTATATSDRRVDEHDHDHGPRATWLLFLPPLVIAVIAPSGLGSFTAERAVDQAPRPQAGSALAALSADGPARISLTEFTARAFQAKAGHDTLTGRQVILTGFARPAGRNRWMLIRLRMTCCAADAVPMRVVIKGTPVPPTGTWVRVSGTWSPLWASIDDIAFPQLTATVLERIARPADPYE</sequence>
<dbReference type="Proteomes" id="UP001501822">
    <property type="component" value="Unassembled WGS sequence"/>
</dbReference>
<evidence type="ECO:0000313" key="3">
    <source>
        <dbReference type="EMBL" id="GAA0334230.1"/>
    </source>
</evidence>
<evidence type="ECO:0000256" key="1">
    <source>
        <dbReference type="SAM" id="Phobius"/>
    </source>
</evidence>
<dbReference type="InterPro" id="IPR015402">
    <property type="entry name" value="DUF1980"/>
</dbReference>
<proteinExistence type="predicted"/>